<feature type="transmembrane region" description="Helical" evidence="1">
    <location>
        <begin position="33"/>
        <end position="53"/>
    </location>
</feature>
<reference evidence="2 3" key="1">
    <citation type="journal article" date="2007" name="Int. J. Syst. Evol. Microbiol.">
        <title>Oceanobacillus profundus sp. nov., isolated from a deep-sea sediment core.</title>
        <authorList>
            <person name="Kim Y.G."/>
            <person name="Choi D.H."/>
            <person name="Hyun S."/>
            <person name="Cho B.C."/>
        </authorList>
    </citation>
    <scope>NUCLEOTIDE SEQUENCE [LARGE SCALE GENOMIC DNA]</scope>
    <source>
        <strain evidence="2 3">DSM 18246</strain>
    </source>
</reference>
<dbReference type="Pfam" id="PF08012">
    <property type="entry name" value="DUF1702"/>
    <property type="match status" value="1"/>
</dbReference>
<keyword evidence="1" id="KW-0472">Membrane</keyword>
<gene>
    <name evidence="2" type="ORF">D1B32_09350</name>
</gene>
<dbReference type="OrthoDB" id="2530105at2"/>
<name>A0A417YHV6_9BACI</name>
<keyword evidence="1" id="KW-1133">Transmembrane helix</keyword>
<dbReference type="EMBL" id="QWEH01000005">
    <property type="protein sequence ID" value="RHW32526.1"/>
    <property type="molecule type" value="Genomic_DNA"/>
</dbReference>
<dbReference type="InterPro" id="IPR012964">
    <property type="entry name" value="DUF1702"/>
</dbReference>
<evidence type="ECO:0000313" key="2">
    <source>
        <dbReference type="EMBL" id="RHW32526.1"/>
    </source>
</evidence>
<keyword evidence="1" id="KW-0812">Transmembrane</keyword>
<dbReference type="Proteomes" id="UP000285456">
    <property type="component" value="Unassembled WGS sequence"/>
</dbReference>
<organism evidence="2 3">
    <name type="scientific">Oceanobacillus profundus</name>
    <dbReference type="NCBI Taxonomy" id="372463"/>
    <lineage>
        <taxon>Bacteria</taxon>
        <taxon>Bacillati</taxon>
        <taxon>Bacillota</taxon>
        <taxon>Bacilli</taxon>
        <taxon>Bacillales</taxon>
        <taxon>Bacillaceae</taxon>
        <taxon>Oceanobacillus</taxon>
    </lineage>
</organism>
<evidence type="ECO:0000256" key="1">
    <source>
        <dbReference type="SAM" id="Phobius"/>
    </source>
</evidence>
<keyword evidence="3" id="KW-1185">Reference proteome</keyword>
<accession>A0A417YHV6</accession>
<protein>
    <submittedName>
        <fullName evidence="2">DUF1702 family protein</fullName>
    </submittedName>
</protein>
<sequence length="322" mass="38296">MKYNLLPKRMLFFYSHYFKQHNDSFFINRFKNILRSFFIGAFAPLVIPSPILLNKLLEKTNSQFYRGFSYEGTGIGFAIKSFFRKNKASSFESKVNQLSPNSIYQYYVGLGWLLHFIYRYKSKKYADFGQSLNHKYSLIMFDGVGFKIGLFQYFYSKESINLIEKFTENQKRVCYQGFGRSLWFISRFNWDTTLKKLEELGETFPYRNDILSGVGLAVAYSKFDDLLLGFKIIDYLKHKNQEDFISFLQGFAYGLEARRLQDPYLWRSNIDNIPESLKHKVNQLIDYVYSVKNNLDKTCNNHNFYMHWVDGVRQKIKENVYV</sequence>
<dbReference type="RefSeq" id="WP_095312353.1">
    <property type="nucleotide sequence ID" value="NZ_JAMAWL010000013.1"/>
</dbReference>
<comment type="caution">
    <text evidence="2">The sequence shown here is derived from an EMBL/GenBank/DDBJ whole genome shotgun (WGS) entry which is preliminary data.</text>
</comment>
<evidence type="ECO:0000313" key="3">
    <source>
        <dbReference type="Proteomes" id="UP000285456"/>
    </source>
</evidence>
<proteinExistence type="predicted"/>
<dbReference type="AlphaFoldDB" id="A0A417YHV6"/>